<evidence type="ECO:0000256" key="1">
    <source>
        <dbReference type="SAM" id="MobiDB-lite"/>
    </source>
</evidence>
<reference evidence="2" key="1">
    <citation type="journal article" date="2013" name="Genetics">
        <title>The draft genome and transcriptome of Panagrellus redivivus are shaped by the harsh demands of a free-living lifestyle.</title>
        <authorList>
            <person name="Srinivasan J."/>
            <person name="Dillman A.R."/>
            <person name="Macchietto M.G."/>
            <person name="Heikkinen L."/>
            <person name="Lakso M."/>
            <person name="Fracchia K.M."/>
            <person name="Antoshechkin I."/>
            <person name="Mortazavi A."/>
            <person name="Wong G."/>
            <person name="Sternberg P.W."/>
        </authorList>
    </citation>
    <scope>NUCLEOTIDE SEQUENCE [LARGE SCALE GENOMIC DNA]</scope>
    <source>
        <strain evidence="2">MT8872</strain>
    </source>
</reference>
<feature type="compositionally biased region" description="Basic and acidic residues" evidence="1">
    <location>
        <begin position="1"/>
        <end position="17"/>
    </location>
</feature>
<proteinExistence type="predicted"/>
<dbReference type="WBParaSite" id="Pan_g1345.t1">
    <property type="protein sequence ID" value="Pan_g1345.t1"/>
    <property type="gene ID" value="Pan_g1345"/>
</dbReference>
<evidence type="ECO:0000313" key="3">
    <source>
        <dbReference type="WBParaSite" id="Pan_g1345.t1"/>
    </source>
</evidence>
<accession>A0A7E4UWH9</accession>
<keyword evidence="2" id="KW-1185">Reference proteome</keyword>
<protein>
    <submittedName>
        <fullName evidence="3">Late embryogenesis abundant protein</fullName>
    </submittedName>
</protein>
<organism evidence="2 3">
    <name type="scientific">Panagrellus redivivus</name>
    <name type="common">Microworm</name>
    <dbReference type="NCBI Taxonomy" id="6233"/>
    <lineage>
        <taxon>Eukaryota</taxon>
        <taxon>Metazoa</taxon>
        <taxon>Ecdysozoa</taxon>
        <taxon>Nematoda</taxon>
        <taxon>Chromadorea</taxon>
        <taxon>Rhabditida</taxon>
        <taxon>Tylenchina</taxon>
        <taxon>Panagrolaimomorpha</taxon>
        <taxon>Panagrolaimoidea</taxon>
        <taxon>Panagrolaimidae</taxon>
        <taxon>Panagrellus</taxon>
    </lineage>
</organism>
<feature type="region of interest" description="Disordered" evidence="1">
    <location>
        <begin position="1"/>
        <end position="25"/>
    </location>
</feature>
<dbReference type="AlphaFoldDB" id="A0A7E4UWH9"/>
<reference evidence="3" key="2">
    <citation type="submission" date="2020-10" db="UniProtKB">
        <authorList>
            <consortium name="WormBaseParasite"/>
        </authorList>
    </citation>
    <scope>IDENTIFICATION</scope>
</reference>
<evidence type="ECO:0000313" key="2">
    <source>
        <dbReference type="Proteomes" id="UP000492821"/>
    </source>
</evidence>
<name>A0A7E4UWH9_PANRE</name>
<dbReference type="Proteomes" id="UP000492821">
    <property type="component" value="Unassembled WGS sequence"/>
</dbReference>
<dbReference type="Gene3D" id="6.10.140.1430">
    <property type="match status" value="1"/>
</dbReference>
<sequence>MSSEDNKGILEKAKEGIQHAAGATKEKAVDLKNKLVGEKSTEQKAADHVKEAADNAAETYGDFKDRMAAKTEKPNEQKAADKVKDAADTAAEKVSKFNDKSKAKVEHAKDCAREKVDEAGEKIEDLGTRLQSGY</sequence>